<dbReference type="Gene3D" id="1.10.260.160">
    <property type="match status" value="1"/>
</dbReference>
<evidence type="ECO:0008006" key="4">
    <source>
        <dbReference type="Google" id="ProtNLM"/>
    </source>
</evidence>
<evidence type="ECO:0000313" key="3">
    <source>
        <dbReference type="Proteomes" id="UP001614394"/>
    </source>
</evidence>
<keyword evidence="1" id="KW-0732">Signal</keyword>
<evidence type="ECO:0000313" key="2">
    <source>
        <dbReference type="EMBL" id="MFI9100334.1"/>
    </source>
</evidence>
<gene>
    <name evidence="2" type="ORF">ACIGXA_07395</name>
</gene>
<dbReference type="PANTHER" id="PTHR34853:SF1">
    <property type="entry name" value="LIPASE 5"/>
    <property type="match status" value="1"/>
</dbReference>
<dbReference type="EMBL" id="JBITYG010000002">
    <property type="protein sequence ID" value="MFI9100334.1"/>
    <property type="molecule type" value="Genomic_DNA"/>
</dbReference>
<feature type="chain" id="PRO_5045341341" description="Lipase" evidence="1">
    <location>
        <begin position="36"/>
        <end position="422"/>
    </location>
</feature>
<dbReference type="PIRSF" id="PIRSF029171">
    <property type="entry name" value="Esterase_LipA"/>
    <property type="match status" value="1"/>
</dbReference>
<proteinExistence type="predicted"/>
<reference evidence="2 3" key="1">
    <citation type="submission" date="2024-10" db="EMBL/GenBank/DDBJ databases">
        <title>The Natural Products Discovery Center: Release of the First 8490 Sequenced Strains for Exploring Actinobacteria Biosynthetic Diversity.</title>
        <authorList>
            <person name="Kalkreuter E."/>
            <person name="Kautsar S.A."/>
            <person name="Yang D."/>
            <person name="Bader C.D."/>
            <person name="Teijaro C.N."/>
            <person name="Fluegel L."/>
            <person name="Davis C.M."/>
            <person name="Simpson J.R."/>
            <person name="Lauterbach L."/>
            <person name="Steele A.D."/>
            <person name="Gui C."/>
            <person name="Meng S."/>
            <person name="Li G."/>
            <person name="Viehrig K."/>
            <person name="Ye F."/>
            <person name="Su P."/>
            <person name="Kiefer A.F."/>
            <person name="Nichols A."/>
            <person name="Cepeda A.J."/>
            <person name="Yan W."/>
            <person name="Fan B."/>
            <person name="Jiang Y."/>
            <person name="Adhikari A."/>
            <person name="Zheng C.-J."/>
            <person name="Schuster L."/>
            <person name="Cowan T.M."/>
            <person name="Smanski M.J."/>
            <person name="Chevrette M.G."/>
            <person name="De Carvalho L.P.S."/>
            <person name="Shen B."/>
        </authorList>
    </citation>
    <scope>NUCLEOTIDE SEQUENCE [LARGE SCALE GENOMIC DNA]</scope>
    <source>
        <strain evidence="2 3">NPDC053399</strain>
    </source>
</reference>
<feature type="signal peptide" evidence="1">
    <location>
        <begin position="1"/>
        <end position="35"/>
    </location>
</feature>
<dbReference type="InterPro" id="IPR005152">
    <property type="entry name" value="Lipase_secreted"/>
</dbReference>
<dbReference type="PANTHER" id="PTHR34853">
    <property type="match status" value="1"/>
</dbReference>
<sequence length="422" mass="44417">MSRSARTARGTRTARAAATALVIALVAGVPAAALAADGRPAAAASADRHVDGRGTLLSAVPVALLNRTKTDAYVESQGFDVPGARYATASYRITYRTIGADGRPTTASGLVALPVGGPRELRTVSYEHGTRAEKKGVASTDPDTADRAVAVMFAGAGFAAVAPDYLGLGTGPGHHPYMDIGTETSASLDMLRAARTFAAGHGRTLERQVLVTGFSQGGVAAMGLGRALQGGADPYFRLQALAPVSGPFDARGAELPAAFDGRLDPAIAAYYLGYFTTSWNRLHPLYGSTSEAFLPPYNRTVEQLFDGSHSDEEILGALPGDPRKLFTPAFIDELRHPTGAFAEALRVGDSTCSDWTPRVPVRIFASDSDRDVAIANSEHCQAQLRANGVHAPLLHAGDSGHLSSPFVAYPQILSWFEELRRS</sequence>
<comment type="caution">
    <text evidence="2">The sequence shown here is derived from an EMBL/GenBank/DDBJ whole genome shotgun (WGS) entry which is preliminary data.</text>
</comment>
<protein>
    <recommendedName>
        <fullName evidence="4">Lipase</fullName>
    </recommendedName>
</protein>
<dbReference type="Gene3D" id="3.40.50.1820">
    <property type="entry name" value="alpha/beta hydrolase"/>
    <property type="match status" value="1"/>
</dbReference>
<name>A0ABW8C1P7_9ACTN</name>
<keyword evidence="3" id="KW-1185">Reference proteome</keyword>
<evidence type="ECO:0000256" key="1">
    <source>
        <dbReference type="SAM" id="SignalP"/>
    </source>
</evidence>
<dbReference type="SUPFAM" id="SSF53474">
    <property type="entry name" value="alpha/beta-Hydrolases"/>
    <property type="match status" value="1"/>
</dbReference>
<dbReference type="RefSeq" id="WP_399645405.1">
    <property type="nucleotide sequence ID" value="NZ_JBITYG010000002.1"/>
</dbReference>
<accession>A0ABW8C1P7</accession>
<organism evidence="2 3">
    <name type="scientific">Streptomyces fildesensis</name>
    <dbReference type="NCBI Taxonomy" id="375757"/>
    <lineage>
        <taxon>Bacteria</taxon>
        <taxon>Bacillati</taxon>
        <taxon>Actinomycetota</taxon>
        <taxon>Actinomycetes</taxon>
        <taxon>Kitasatosporales</taxon>
        <taxon>Streptomycetaceae</taxon>
        <taxon>Streptomyces</taxon>
    </lineage>
</organism>
<dbReference type="InterPro" id="IPR029058">
    <property type="entry name" value="AB_hydrolase_fold"/>
</dbReference>
<dbReference type="Proteomes" id="UP001614394">
    <property type="component" value="Unassembled WGS sequence"/>
</dbReference>